<dbReference type="PANTHER" id="PTHR24416">
    <property type="entry name" value="TYROSINE-PROTEIN KINASE RECEPTOR"/>
    <property type="match status" value="1"/>
</dbReference>
<dbReference type="EMBL" id="BTRK01000005">
    <property type="protein sequence ID" value="GMR51895.1"/>
    <property type="molecule type" value="Genomic_DNA"/>
</dbReference>
<comment type="caution">
    <text evidence="8">The sequence shown here is derived from an EMBL/GenBank/DDBJ whole genome shotgun (WGS) entry which is preliminary data.</text>
</comment>
<protein>
    <recommendedName>
        <fullName evidence="10">C-type lectin</fullName>
    </recommendedName>
</protein>
<dbReference type="InterPro" id="IPR020635">
    <property type="entry name" value="Tyr_kinase_cat_dom"/>
</dbReference>
<dbReference type="InterPro" id="IPR008266">
    <property type="entry name" value="Tyr_kinase_AS"/>
</dbReference>
<dbReference type="GO" id="GO:0005886">
    <property type="term" value="C:plasma membrane"/>
    <property type="evidence" value="ECO:0007669"/>
    <property type="project" value="TreeGrafter"/>
</dbReference>
<dbReference type="InterPro" id="IPR016186">
    <property type="entry name" value="C-type_lectin-like/link_sf"/>
</dbReference>
<dbReference type="Gene3D" id="1.10.510.10">
    <property type="entry name" value="Transferase(Phosphotransferase) domain 1"/>
    <property type="match status" value="1"/>
</dbReference>
<dbReference type="InterPro" id="IPR017441">
    <property type="entry name" value="Protein_kinase_ATP_BS"/>
</dbReference>
<dbReference type="InterPro" id="IPR000719">
    <property type="entry name" value="Prot_kinase_dom"/>
</dbReference>
<evidence type="ECO:0000256" key="1">
    <source>
        <dbReference type="ARBA" id="ARBA00004167"/>
    </source>
</evidence>
<dbReference type="SUPFAM" id="SSF56112">
    <property type="entry name" value="Protein kinase-like (PK-like)"/>
    <property type="match status" value="1"/>
</dbReference>
<dbReference type="Gene3D" id="3.30.200.20">
    <property type="entry name" value="Phosphorylase Kinase, domain 1"/>
    <property type="match status" value="1"/>
</dbReference>
<feature type="domain" description="C-type lectin" evidence="7">
    <location>
        <begin position="251"/>
        <end position="355"/>
    </location>
</feature>
<dbReference type="InterPro" id="IPR011009">
    <property type="entry name" value="Kinase-like_dom_sf"/>
</dbReference>
<evidence type="ECO:0000313" key="9">
    <source>
        <dbReference type="Proteomes" id="UP001328107"/>
    </source>
</evidence>
<feature type="compositionally biased region" description="Acidic residues" evidence="4">
    <location>
        <begin position="405"/>
        <end position="416"/>
    </location>
</feature>
<keyword evidence="5" id="KW-1133">Transmembrane helix</keyword>
<comment type="subcellular location">
    <subcellularLocation>
        <location evidence="1">Membrane</location>
        <topology evidence="1">Single-pass membrane protein</topology>
    </subcellularLocation>
</comment>
<sequence length="783" mass="88360">TDQAPFWIGLECAPDNQEFDSTGIWSWLDGTPWNDDYVMFVSWMDATDNCTLDDTRFVFTSLERWNPIGGEANELPFVLCTAPKVNWFTTVTTESPAPLFRCDLGWLELSPGLCYTISQLPMNYTDAKDTCADMGTQLPSIQSRKTTNAFMDVMKHLGEDHVKAGFWLGLECDDDGNFVWTDGAEFSYANFPDVDTKYCDLDSSETYFVDWHGDWTKSAMSDVRYAVCEKGAYEEVSTAPPVLCPGSFSDINGQCFEFKPLNASTLIAYEQAIDSCSTDLGHLPSISDPMINAMVELDSSGKSLWLGMHCEKDNYAWDDRTPMLYQNFDPYQSKPNCERLNDDLAIVFSIDGFWRAENRTNQQNLLACMTQGQPYTPTSPKPPPTTTTPLPTTKPTTTTTKKSDDTDEPSSDEPTDAPDHSTKATTHKTTTVTVTDPPPARVQWWMYIVIGIAVILAVMMLIFLGQKLYRGCKRKHAVQTTSVAKIFEEAEVASRKKSTRYAVFPKKEDDWEIDRRFVLIDYDTRLGQGAFGSVFQGRVLHKNLPPGASRSIMEMSALKKGNDLVAVKMLHESADKSAEFAFRDEIGLMKTIGYHERLVNMLACVADSEPVMLILEYCPHGDLLQYMRKRRMYMLEHPADQVVDTSMIISQKKQLMHAMQIAYGLEYLSSRGFVHRDIAARNILVDHNETCKIGDFGLCRVMGKESEHYHSRGGRLPLKWMSPEAIAKYDFTPASDVWSFGVLLFEIITLGGTPYPDWAAAELLQRLKRGERMERPDNCTDAM</sequence>
<feature type="non-terminal residue" evidence="8">
    <location>
        <position position="1"/>
    </location>
</feature>
<feature type="region of interest" description="Disordered" evidence="4">
    <location>
        <begin position="371"/>
        <end position="435"/>
    </location>
</feature>
<evidence type="ECO:0000313" key="8">
    <source>
        <dbReference type="EMBL" id="GMR51895.1"/>
    </source>
</evidence>
<dbReference type="PROSITE" id="PS00107">
    <property type="entry name" value="PROTEIN_KINASE_ATP"/>
    <property type="match status" value="1"/>
</dbReference>
<dbReference type="GO" id="GO:0043235">
    <property type="term" value="C:receptor complex"/>
    <property type="evidence" value="ECO:0007669"/>
    <property type="project" value="TreeGrafter"/>
</dbReference>
<evidence type="ECO:0000256" key="3">
    <source>
        <dbReference type="PROSITE-ProRule" id="PRU10141"/>
    </source>
</evidence>
<dbReference type="InterPro" id="IPR016187">
    <property type="entry name" value="CTDL_fold"/>
</dbReference>
<organism evidence="8 9">
    <name type="scientific">Pristionchus mayeri</name>
    <dbReference type="NCBI Taxonomy" id="1317129"/>
    <lineage>
        <taxon>Eukaryota</taxon>
        <taxon>Metazoa</taxon>
        <taxon>Ecdysozoa</taxon>
        <taxon>Nematoda</taxon>
        <taxon>Chromadorea</taxon>
        <taxon>Rhabditida</taxon>
        <taxon>Rhabditina</taxon>
        <taxon>Diplogasteromorpha</taxon>
        <taxon>Diplogasteroidea</taxon>
        <taxon>Neodiplogasteridae</taxon>
        <taxon>Pristionchus</taxon>
    </lineage>
</organism>
<dbReference type="PROSITE" id="PS50011">
    <property type="entry name" value="PROTEIN_KINASE_DOM"/>
    <property type="match status" value="1"/>
</dbReference>
<keyword evidence="9" id="KW-1185">Reference proteome</keyword>
<keyword evidence="5" id="KW-0812">Transmembrane</keyword>
<dbReference type="SMART" id="SM00219">
    <property type="entry name" value="TyrKc"/>
    <property type="match status" value="1"/>
</dbReference>
<feature type="domain" description="Protein kinase" evidence="6">
    <location>
        <begin position="520"/>
        <end position="783"/>
    </location>
</feature>
<feature type="compositionally biased region" description="Low complexity" evidence="4">
    <location>
        <begin position="423"/>
        <end position="435"/>
    </location>
</feature>
<keyword evidence="3" id="KW-0547">Nucleotide-binding</keyword>
<dbReference type="GO" id="GO:0004714">
    <property type="term" value="F:transmembrane receptor protein tyrosine kinase activity"/>
    <property type="evidence" value="ECO:0007669"/>
    <property type="project" value="UniProtKB-EC"/>
</dbReference>
<dbReference type="AlphaFoldDB" id="A0AAN5CX31"/>
<dbReference type="Pfam" id="PF07714">
    <property type="entry name" value="PK_Tyr_Ser-Thr"/>
    <property type="match status" value="1"/>
</dbReference>
<dbReference type="InterPro" id="IPR050122">
    <property type="entry name" value="RTK"/>
</dbReference>
<dbReference type="SMART" id="SM00034">
    <property type="entry name" value="CLECT"/>
    <property type="match status" value="2"/>
</dbReference>
<dbReference type="SUPFAM" id="SSF56436">
    <property type="entry name" value="C-type lectin-like"/>
    <property type="match status" value="2"/>
</dbReference>
<dbReference type="CDD" id="cd00192">
    <property type="entry name" value="PTKc"/>
    <property type="match status" value="1"/>
</dbReference>
<accession>A0AAN5CX31</accession>
<dbReference type="Pfam" id="PF00059">
    <property type="entry name" value="Lectin_C"/>
    <property type="match status" value="2"/>
</dbReference>
<name>A0AAN5CX31_9BILA</name>
<dbReference type="FunFam" id="3.30.200.20:FF:001104">
    <property type="entry name" value="Acr-10"/>
    <property type="match status" value="1"/>
</dbReference>
<feature type="transmembrane region" description="Helical" evidence="5">
    <location>
        <begin position="444"/>
        <end position="465"/>
    </location>
</feature>
<evidence type="ECO:0000259" key="7">
    <source>
        <dbReference type="PROSITE" id="PS50041"/>
    </source>
</evidence>
<feature type="domain" description="C-type lectin" evidence="7">
    <location>
        <begin position="110"/>
        <end position="229"/>
    </location>
</feature>
<dbReference type="InterPro" id="IPR001304">
    <property type="entry name" value="C-type_lectin-like"/>
</dbReference>
<dbReference type="PROSITE" id="PS50041">
    <property type="entry name" value="C_TYPE_LECTIN_2"/>
    <property type="match status" value="2"/>
</dbReference>
<feature type="compositionally biased region" description="Pro residues" evidence="4">
    <location>
        <begin position="377"/>
        <end position="386"/>
    </location>
</feature>
<dbReference type="PANTHER" id="PTHR24416:SF583">
    <property type="entry name" value="RECEPTOR PROTEIN-TYROSINE KINASE"/>
    <property type="match status" value="1"/>
</dbReference>
<comment type="catalytic activity">
    <reaction evidence="2">
        <text>L-tyrosyl-[protein] + ATP = O-phospho-L-tyrosyl-[protein] + ADP + H(+)</text>
        <dbReference type="Rhea" id="RHEA:10596"/>
        <dbReference type="Rhea" id="RHEA-COMP:10136"/>
        <dbReference type="Rhea" id="RHEA-COMP:20101"/>
        <dbReference type="ChEBI" id="CHEBI:15378"/>
        <dbReference type="ChEBI" id="CHEBI:30616"/>
        <dbReference type="ChEBI" id="CHEBI:46858"/>
        <dbReference type="ChEBI" id="CHEBI:61978"/>
        <dbReference type="ChEBI" id="CHEBI:456216"/>
        <dbReference type="EC" id="2.7.10.1"/>
    </reaction>
</comment>
<dbReference type="PRINTS" id="PR00109">
    <property type="entry name" value="TYRKINASE"/>
</dbReference>
<proteinExistence type="predicted"/>
<gene>
    <name evidence="8" type="ORF">PMAYCL1PPCAC_22090</name>
</gene>
<feature type="compositionally biased region" description="Low complexity" evidence="4">
    <location>
        <begin position="387"/>
        <end position="400"/>
    </location>
</feature>
<dbReference type="GO" id="GO:0007169">
    <property type="term" value="P:cell surface receptor protein tyrosine kinase signaling pathway"/>
    <property type="evidence" value="ECO:0007669"/>
    <property type="project" value="TreeGrafter"/>
</dbReference>
<evidence type="ECO:0000256" key="4">
    <source>
        <dbReference type="SAM" id="MobiDB-lite"/>
    </source>
</evidence>
<keyword evidence="5" id="KW-0472">Membrane</keyword>
<dbReference type="Gene3D" id="3.10.100.10">
    <property type="entry name" value="Mannose-Binding Protein A, subunit A"/>
    <property type="match status" value="2"/>
</dbReference>
<evidence type="ECO:0000256" key="2">
    <source>
        <dbReference type="ARBA" id="ARBA00051243"/>
    </source>
</evidence>
<dbReference type="Proteomes" id="UP001328107">
    <property type="component" value="Unassembled WGS sequence"/>
</dbReference>
<dbReference type="InterPro" id="IPR001245">
    <property type="entry name" value="Ser-Thr/Tyr_kinase_cat_dom"/>
</dbReference>
<evidence type="ECO:0000256" key="5">
    <source>
        <dbReference type="SAM" id="Phobius"/>
    </source>
</evidence>
<dbReference type="FunFam" id="1.10.510.10:FF:000994">
    <property type="entry name" value="Hypoxia Inhibited Receptor tyrosine kinase"/>
    <property type="match status" value="1"/>
</dbReference>
<evidence type="ECO:0000259" key="6">
    <source>
        <dbReference type="PROSITE" id="PS50011"/>
    </source>
</evidence>
<keyword evidence="3" id="KW-0067">ATP-binding</keyword>
<reference evidence="9" key="1">
    <citation type="submission" date="2022-10" db="EMBL/GenBank/DDBJ databases">
        <title>Genome assembly of Pristionchus species.</title>
        <authorList>
            <person name="Yoshida K."/>
            <person name="Sommer R.J."/>
        </authorList>
    </citation>
    <scope>NUCLEOTIDE SEQUENCE [LARGE SCALE GENOMIC DNA]</scope>
    <source>
        <strain evidence="9">RS5460</strain>
    </source>
</reference>
<evidence type="ECO:0008006" key="10">
    <source>
        <dbReference type="Google" id="ProtNLM"/>
    </source>
</evidence>
<dbReference type="GO" id="GO:0005524">
    <property type="term" value="F:ATP binding"/>
    <property type="evidence" value="ECO:0007669"/>
    <property type="project" value="UniProtKB-UniRule"/>
</dbReference>
<dbReference type="CDD" id="cd00037">
    <property type="entry name" value="CLECT"/>
    <property type="match status" value="2"/>
</dbReference>
<feature type="binding site" evidence="3">
    <location>
        <position position="559"/>
    </location>
    <ligand>
        <name>ATP</name>
        <dbReference type="ChEBI" id="CHEBI:30616"/>
    </ligand>
</feature>
<dbReference type="PROSITE" id="PS00109">
    <property type="entry name" value="PROTEIN_KINASE_TYR"/>
    <property type="match status" value="1"/>
</dbReference>